<sequence>MDFYFFEKKNESSNYWICKHPKCKASLTFNHNAQIDKKSKTKQNIKSKDEVELQKDIHQSLTENDITLEGYIKYVMPVFVFRGNKKANLGPYEPSSSDEEISKNENGDDLSSDKEDLMH</sequence>
<gene>
    <name evidence="2" type="ORF">OXX778_LOCUS16521</name>
</gene>
<evidence type="ECO:0000256" key="1">
    <source>
        <dbReference type="SAM" id="MobiDB-lite"/>
    </source>
</evidence>
<feature type="region of interest" description="Disordered" evidence="1">
    <location>
        <begin position="87"/>
        <end position="119"/>
    </location>
</feature>
<keyword evidence="3" id="KW-1185">Reference proteome</keyword>
<dbReference type="Proteomes" id="UP000663879">
    <property type="component" value="Unassembled WGS sequence"/>
</dbReference>
<proteinExistence type="predicted"/>
<dbReference type="AlphaFoldDB" id="A0A814GYW0"/>
<accession>A0A814GYW0</accession>
<evidence type="ECO:0000313" key="3">
    <source>
        <dbReference type="Proteomes" id="UP000663879"/>
    </source>
</evidence>
<organism evidence="2 3">
    <name type="scientific">Brachionus calyciflorus</name>
    <dbReference type="NCBI Taxonomy" id="104777"/>
    <lineage>
        <taxon>Eukaryota</taxon>
        <taxon>Metazoa</taxon>
        <taxon>Spiralia</taxon>
        <taxon>Gnathifera</taxon>
        <taxon>Rotifera</taxon>
        <taxon>Eurotatoria</taxon>
        <taxon>Monogononta</taxon>
        <taxon>Pseudotrocha</taxon>
        <taxon>Ploima</taxon>
        <taxon>Brachionidae</taxon>
        <taxon>Brachionus</taxon>
    </lineage>
</organism>
<comment type="caution">
    <text evidence="2">The sequence shown here is derived from an EMBL/GenBank/DDBJ whole genome shotgun (WGS) entry which is preliminary data.</text>
</comment>
<evidence type="ECO:0008006" key="4">
    <source>
        <dbReference type="Google" id="ProtNLM"/>
    </source>
</evidence>
<feature type="compositionally biased region" description="Basic and acidic residues" evidence="1">
    <location>
        <begin position="100"/>
        <end position="119"/>
    </location>
</feature>
<evidence type="ECO:0000313" key="2">
    <source>
        <dbReference type="EMBL" id="CAF1003295.1"/>
    </source>
</evidence>
<reference evidence="2" key="1">
    <citation type="submission" date="2021-02" db="EMBL/GenBank/DDBJ databases">
        <authorList>
            <person name="Nowell W R."/>
        </authorList>
    </citation>
    <scope>NUCLEOTIDE SEQUENCE</scope>
    <source>
        <strain evidence="2">Ploen Becks lab</strain>
    </source>
</reference>
<protein>
    <recommendedName>
        <fullName evidence="4">FLYWCH-type domain-containing protein</fullName>
    </recommendedName>
</protein>
<name>A0A814GYW0_9BILA</name>
<dbReference type="EMBL" id="CAJNOC010003927">
    <property type="protein sequence ID" value="CAF1003295.1"/>
    <property type="molecule type" value="Genomic_DNA"/>
</dbReference>